<sequence length="114" mass="13638">EIHVVDPPEQLTFMQDELEQEEQIAHIERLQEDEEQIQLEQWEQYGTIEIQDLSILAYISQLEDDIQQLRQMDALQTMDNEMIEEPNQERTDQEILQIDECEALVLQSQIMNEH</sequence>
<accession>A0A820KA57</accession>
<dbReference type="AlphaFoldDB" id="A0A820KA57"/>
<dbReference type="EMBL" id="CAJOBB010017383">
    <property type="protein sequence ID" value="CAF4338558.1"/>
    <property type="molecule type" value="Genomic_DNA"/>
</dbReference>
<name>A0A820KA57_9BILA</name>
<reference evidence="1" key="1">
    <citation type="submission" date="2021-02" db="EMBL/GenBank/DDBJ databases">
        <authorList>
            <person name="Nowell W R."/>
        </authorList>
    </citation>
    <scope>NUCLEOTIDE SEQUENCE</scope>
</reference>
<proteinExistence type="predicted"/>
<evidence type="ECO:0000313" key="1">
    <source>
        <dbReference type="EMBL" id="CAF4338558.1"/>
    </source>
</evidence>
<dbReference type="Proteomes" id="UP000663868">
    <property type="component" value="Unassembled WGS sequence"/>
</dbReference>
<feature type="non-terminal residue" evidence="1">
    <location>
        <position position="1"/>
    </location>
</feature>
<protein>
    <submittedName>
        <fullName evidence="1">Uncharacterized protein</fullName>
    </submittedName>
</protein>
<gene>
    <name evidence="1" type="ORF">KXQ929_LOCUS47580</name>
</gene>
<organism evidence="1 2">
    <name type="scientific">Adineta steineri</name>
    <dbReference type="NCBI Taxonomy" id="433720"/>
    <lineage>
        <taxon>Eukaryota</taxon>
        <taxon>Metazoa</taxon>
        <taxon>Spiralia</taxon>
        <taxon>Gnathifera</taxon>
        <taxon>Rotifera</taxon>
        <taxon>Eurotatoria</taxon>
        <taxon>Bdelloidea</taxon>
        <taxon>Adinetida</taxon>
        <taxon>Adinetidae</taxon>
        <taxon>Adineta</taxon>
    </lineage>
</organism>
<comment type="caution">
    <text evidence="1">The sequence shown here is derived from an EMBL/GenBank/DDBJ whole genome shotgun (WGS) entry which is preliminary data.</text>
</comment>
<evidence type="ECO:0000313" key="2">
    <source>
        <dbReference type="Proteomes" id="UP000663868"/>
    </source>
</evidence>